<dbReference type="Proteomes" id="UP000483839">
    <property type="component" value="Unassembled WGS sequence"/>
</dbReference>
<keyword evidence="3" id="KW-0482">Metalloprotease</keyword>
<dbReference type="EMBL" id="WLXI01000057">
    <property type="protein sequence ID" value="MTD02318.1"/>
    <property type="molecule type" value="Genomic_DNA"/>
</dbReference>
<sequence>MQKLKYLQIVDVIILTIILFGQAIYSSTLSFLNTKGLGDSTLTYTSSLQNFQMIIFQGILILIALTYLYFRRFDFRQWQCQFSLRSTAIALFLFLTLAIMMDLLFFILDENFRNALFYYPWNFSEGVKHIILQFKNFPLILYAVLNGVYEELFFIGICNYIIPKAKKLIFVLSLIIRISFHTYQGLLSAIGIGLFLGITYFWFYNNKSKNLYPIFLSHTIADILGLSIVRYFIIAV</sequence>
<proteinExistence type="inferred from homology"/>
<dbReference type="GO" id="GO:0004175">
    <property type="term" value="F:endopeptidase activity"/>
    <property type="evidence" value="ECO:0007669"/>
    <property type="project" value="UniProtKB-ARBA"/>
</dbReference>
<evidence type="ECO:0000313" key="4">
    <source>
        <dbReference type="Proteomes" id="UP000483839"/>
    </source>
</evidence>
<dbReference type="GO" id="GO:0008237">
    <property type="term" value="F:metallopeptidase activity"/>
    <property type="evidence" value="ECO:0007669"/>
    <property type="project" value="UniProtKB-KW"/>
</dbReference>
<dbReference type="GO" id="GO:0006508">
    <property type="term" value="P:proteolysis"/>
    <property type="evidence" value="ECO:0007669"/>
    <property type="project" value="UniProtKB-KW"/>
</dbReference>
<evidence type="ECO:0000256" key="1">
    <source>
        <dbReference type="ARBA" id="ARBA00009067"/>
    </source>
</evidence>
<name>A0A6L6GAL7_STRUB</name>
<evidence type="ECO:0000259" key="2">
    <source>
        <dbReference type="Pfam" id="PF02517"/>
    </source>
</evidence>
<organism evidence="3 4">
    <name type="scientific">Streptococcus uberis</name>
    <dbReference type="NCBI Taxonomy" id="1349"/>
    <lineage>
        <taxon>Bacteria</taxon>
        <taxon>Bacillati</taxon>
        <taxon>Bacillota</taxon>
        <taxon>Bacilli</taxon>
        <taxon>Lactobacillales</taxon>
        <taxon>Streptococcaceae</taxon>
        <taxon>Streptococcus</taxon>
    </lineage>
</organism>
<evidence type="ECO:0000313" key="3">
    <source>
        <dbReference type="EMBL" id="MTD02318.1"/>
    </source>
</evidence>
<gene>
    <name evidence="3" type="ORF">GKS16_08560</name>
</gene>
<keyword evidence="3" id="KW-0378">Hydrolase</keyword>
<reference evidence="3 4" key="1">
    <citation type="submission" date="2019-11" db="EMBL/GenBank/DDBJ databases">
        <title>Streptococcus uberis isolated from clinical mastitis cases on a southeastern Queensland dairy.</title>
        <authorList>
            <person name="Workentine M.L."/>
            <person name="Price R."/>
            <person name="Olchowy T."/>
        </authorList>
    </citation>
    <scope>NUCLEOTIDE SEQUENCE [LARGE SCALE GENOMIC DNA]</scope>
    <source>
        <strain evidence="3 4">OLC4459-A17</strain>
    </source>
</reference>
<dbReference type="GO" id="GO:0080120">
    <property type="term" value="P:CAAX-box protein maturation"/>
    <property type="evidence" value="ECO:0007669"/>
    <property type="project" value="UniProtKB-ARBA"/>
</dbReference>
<dbReference type="AlphaFoldDB" id="A0A6L6GAL7"/>
<dbReference type="InterPro" id="IPR003675">
    <property type="entry name" value="Rce1/LyrA-like_dom"/>
</dbReference>
<accession>A0A6L6GAL7</accession>
<dbReference type="Pfam" id="PF02517">
    <property type="entry name" value="Rce1-like"/>
    <property type="match status" value="1"/>
</dbReference>
<dbReference type="RefSeq" id="WP_154591075.1">
    <property type="nucleotide sequence ID" value="NZ_BAABQA010000003.1"/>
</dbReference>
<feature type="domain" description="CAAX prenyl protease 2/Lysostaphin resistance protein A-like" evidence="2">
    <location>
        <begin position="138"/>
        <end position="223"/>
    </location>
</feature>
<comment type="similarity">
    <text evidence="1">Belongs to the UPF0177 family.</text>
</comment>
<keyword evidence="3" id="KW-0645">Protease</keyword>
<protein>
    <submittedName>
        <fullName evidence="3">CPBP family intramembrane metalloprotease</fullName>
    </submittedName>
</protein>
<comment type="caution">
    <text evidence="3">The sequence shown here is derived from an EMBL/GenBank/DDBJ whole genome shotgun (WGS) entry which is preliminary data.</text>
</comment>